<evidence type="ECO:0000313" key="11">
    <source>
        <dbReference type="Proteomes" id="UP001217476"/>
    </source>
</evidence>
<reference evidence="10" key="1">
    <citation type="submission" date="2023-03" db="EMBL/GenBank/DDBJ databases">
        <title>Andean soil-derived lignocellulolytic bacterial consortium as a source of novel taxa and putative plastic-active enzymes.</title>
        <authorList>
            <person name="Diaz-Garcia L."/>
            <person name="Chuvochina M."/>
            <person name="Feuerriegel G."/>
            <person name="Bunk B."/>
            <person name="Sproer C."/>
            <person name="Streit W.R."/>
            <person name="Rodriguez L.M."/>
            <person name="Overmann J."/>
            <person name="Jimenez D.J."/>
        </authorList>
    </citation>
    <scope>NUCLEOTIDE SEQUENCE</scope>
    <source>
        <strain evidence="10">MAG 4196</strain>
    </source>
</reference>
<dbReference type="PANTHER" id="PTHR21716">
    <property type="entry name" value="TRANSMEMBRANE PROTEIN"/>
    <property type="match status" value="1"/>
</dbReference>
<evidence type="ECO:0000256" key="7">
    <source>
        <dbReference type="ARBA" id="ARBA00023136"/>
    </source>
</evidence>
<evidence type="ECO:0000256" key="5">
    <source>
        <dbReference type="ARBA" id="ARBA00022692"/>
    </source>
</evidence>
<feature type="transmembrane region" description="Helical" evidence="8">
    <location>
        <begin position="226"/>
        <end position="249"/>
    </location>
</feature>
<keyword evidence="5 8" id="KW-0812">Transmembrane</keyword>
<organism evidence="10 11">
    <name type="scientific">Candidatus Devosia phytovorans</name>
    <dbReference type="NCBI Taxonomy" id="3121372"/>
    <lineage>
        <taxon>Bacteria</taxon>
        <taxon>Pseudomonadati</taxon>
        <taxon>Pseudomonadota</taxon>
        <taxon>Alphaproteobacteria</taxon>
        <taxon>Hyphomicrobiales</taxon>
        <taxon>Devosiaceae</taxon>
        <taxon>Devosia</taxon>
    </lineage>
</organism>
<feature type="transmembrane region" description="Helical" evidence="8">
    <location>
        <begin position="261"/>
        <end position="284"/>
    </location>
</feature>
<dbReference type="InterPro" id="IPR002549">
    <property type="entry name" value="AI-2E-like"/>
</dbReference>
<comment type="subcellular location">
    <subcellularLocation>
        <location evidence="1">Cell membrane</location>
        <topology evidence="1">Multi-pass membrane protein</topology>
    </subcellularLocation>
</comment>
<evidence type="ECO:0000256" key="4">
    <source>
        <dbReference type="ARBA" id="ARBA00022475"/>
    </source>
</evidence>
<dbReference type="Pfam" id="PF01590">
    <property type="entry name" value="GAF"/>
    <property type="match status" value="1"/>
</dbReference>
<dbReference type="InterPro" id="IPR003018">
    <property type="entry name" value="GAF"/>
</dbReference>
<evidence type="ECO:0000256" key="6">
    <source>
        <dbReference type="ARBA" id="ARBA00022989"/>
    </source>
</evidence>
<dbReference type="Proteomes" id="UP001217476">
    <property type="component" value="Chromosome"/>
</dbReference>
<dbReference type="EMBL" id="CP119312">
    <property type="protein sequence ID" value="WEK03372.1"/>
    <property type="molecule type" value="Genomic_DNA"/>
</dbReference>
<evidence type="ECO:0000256" key="8">
    <source>
        <dbReference type="SAM" id="Phobius"/>
    </source>
</evidence>
<dbReference type="Pfam" id="PF01594">
    <property type="entry name" value="AI-2E_transport"/>
    <property type="match status" value="1"/>
</dbReference>
<comment type="similarity">
    <text evidence="2">Belongs to the autoinducer-2 exporter (AI-2E) (TC 2.A.86) family.</text>
</comment>
<gene>
    <name evidence="10" type="ORF">P0Y65_14365</name>
</gene>
<name>A0AAJ5VSC2_9HYPH</name>
<feature type="domain" description="GAF" evidence="9">
    <location>
        <begin position="604"/>
        <end position="714"/>
    </location>
</feature>
<proteinExistence type="inferred from homology"/>
<evidence type="ECO:0000259" key="9">
    <source>
        <dbReference type="Pfam" id="PF01590"/>
    </source>
</evidence>
<dbReference type="Gene3D" id="3.30.450.40">
    <property type="match status" value="1"/>
</dbReference>
<dbReference type="AlphaFoldDB" id="A0AAJ5VSC2"/>
<feature type="transmembrane region" description="Helical" evidence="8">
    <location>
        <begin position="290"/>
        <end position="309"/>
    </location>
</feature>
<keyword evidence="3" id="KW-0813">Transport</keyword>
<keyword evidence="7 8" id="KW-0472">Membrane</keyword>
<dbReference type="SUPFAM" id="SSF55781">
    <property type="entry name" value="GAF domain-like"/>
    <property type="match status" value="1"/>
</dbReference>
<feature type="transmembrane region" description="Helical" evidence="8">
    <location>
        <begin position="21"/>
        <end position="48"/>
    </location>
</feature>
<dbReference type="InterPro" id="IPR029016">
    <property type="entry name" value="GAF-like_dom_sf"/>
</dbReference>
<dbReference type="PANTHER" id="PTHR21716:SF53">
    <property type="entry name" value="PERMEASE PERM-RELATED"/>
    <property type="match status" value="1"/>
</dbReference>
<keyword evidence="6 8" id="KW-1133">Transmembrane helix</keyword>
<accession>A0AAJ5VSC2</accession>
<feature type="transmembrane region" description="Helical" evidence="8">
    <location>
        <begin position="321"/>
        <end position="343"/>
    </location>
</feature>
<evidence type="ECO:0000256" key="3">
    <source>
        <dbReference type="ARBA" id="ARBA00022448"/>
    </source>
</evidence>
<keyword evidence="4" id="KW-1003">Cell membrane</keyword>
<feature type="transmembrane region" description="Helical" evidence="8">
    <location>
        <begin position="171"/>
        <end position="190"/>
    </location>
</feature>
<protein>
    <submittedName>
        <fullName evidence="10">AI-2E family transporter</fullName>
    </submittedName>
</protein>
<dbReference type="GO" id="GO:0005886">
    <property type="term" value="C:plasma membrane"/>
    <property type="evidence" value="ECO:0007669"/>
    <property type="project" value="UniProtKB-SubCell"/>
</dbReference>
<feature type="transmembrane region" description="Helical" evidence="8">
    <location>
        <begin position="68"/>
        <end position="88"/>
    </location>
</feature>
<evidence type="ECO:0000313" key="10">
    <source>
        <dbReference type="EMBL" id="WEK03372.1"/>
    </source>
</evidence>
<evidence type="ECO:0000256" key="2">
    <source>
        <dbReference type="ARBA" id="ARBA00009773"/>
    </source>
</evidence>
<sequence length="741" mass="79385">MSDRMNLGTILRRRPTAFESVATFAIVATLLYLGAGILVPLTLAILLAFALNPVVSILNRRLRLPDPVAVIVAVSLAFVLLAGFAAIASSQIASLAAQLPGYQQIVMTKIEGLQAQFGSFAWLDQLNATIANLGNSMGSSGTNGNGVAPIPVTISNELGPLTLLTSVMGSIIGPVATIAIVTVFLIFLLMGRADLQDRFIRLVSAGKYSLTNLAISDASKRVGRYLIVQLMVNTVYGTIFGIGLWLIGVPSAMLWGMLIILFRYIPFVGALIIAVVPFTLAFAVDPGWNMLLLSVGLFLVLDLTTANVIEPRLYGSSTGVSALAILLSAMLWATLWGPVGLILSTPMTVCLVVIGRHLPQFQFLETLLGSEPVLAPAERLYQRMLKGDSEDAIEIGEGHIDEFGKQKLIDELMLPALQMANLELQSGPEAVPQRRQLMRSFESVLDAILAPRWSDDANVLLIGGRSEIDEAAAQLIGSSLADAGVTVDVLPPGAIRQEAIGRLDLAEVKTLVLVFMGDDLRAQCRYVARRVRRTAPDVRILALILNNLISNETAETLYVDFVARDFSTAMEMVKGDGAVNTTDTAHSQVNPFAGGGRGSDSLGRALDALAELFKVPAAIINLVDDQRHLDDEEASKLTLLVAENRQPLVVHSDQPNPLVGDSAYLQTNGIDLYAGVPLVLKDGSCPAVLVLIDYEQHTFSAQDTKALLLAADELVARFGHAQRSDLNTGRALGDVRDLTSA</sequence>
<evidence type="ECO:0000256" key="1">
    <source>
        <dbReference type="ARBA" id="ARBA00004651"/>
    </source>
</evidence>